<feature type="region of interest" description="Disordered" evidence="4">
    <location>
        <begin position="127"/>
        <end position="146"/>
    </location>
</feature>
<reference evidence="7" key="1">
    <citation type="submission" date="2022-03" db="EMBL/GenBank/DDBJ databases">
        <authorList>
            <person name="Martin H S."/>
        </authorList>
    </citation>
    <scope>NUCLEOTIDE SEQUENCE</scope>
</reference>
<feature type="chain" id="PRO_5046845317" description="Serpin domain-containing protein" evidence="5">
    <location>
        <begin position="19"/>
        <end position="549"/>
    </location>
</feature>
<evidence type="ECO:0000256" key="3">
    <source>
        <dbReference type="RuleBase" id="RU000411"/>
    </source>
</evidence>
<dbReference type="SUPFAM" id="SSF56574">
    <property type="entry name" value="Serpins"/>
    <property type="match status" value="1"/>
</dbReference>
<evidence type="ECO:0000256" key="1">
    <source>
        <dbReference type="ARBA" id="ARBA00022690"/>
    </source>
</evidence>
<comment type="similarity">
    <text evidence="3">Belongs to the serpin family.</text>
</comment>
<dbReference type="Proteomes" id="UP000837857">
    <property type="component" value="Chromosome 21"/>
</dbReference>
<dbReference type="CDD" id="cd00172">
    <property type="entry name" value="serpin"/>
    <property type="match status" value="1"/>
</dbReference>
<keyword evidence="5" id="KW-0732">Signal</keyword>
<evidence type="ECO:0000313" key="7">
    <source>
        <dbReference type="EMBL" id="CAH2054605.1"/>
    </source>
</evidence>
<feature type="domain" description="Serpin" evidence="6">
    <location>
        <begin position="190"/>
        <end position="547"/>
    </location>
</feature>
<keyword evidence="1" id="KW-0646">Protease inhibitor</keyword>
<dbReference type="SMART" id="SM00093">
    <property type="entry name" value="SERPIN"/>
    <property type="match status" value="1"/>
</dbReference>
<dbReference type="Gene3D" id="2.30.39.10">
    <property type="entry name" value="Alpha-1-antitrypsin, domain 1"/>
    <property type="match status" value="1"/>
</dbReference>
<feature type="region of interest" description="Disordered" evidence="4">
    <location>
        <begin position="51"/>
        <end position="77"/>
    </location>
</feature>
<dbReference type="PANTHER" id="PTHR11461:SF20">
    <property type="entry name" value="ALPHA-2-ANTIPLASMIN"/>
    <property type="match status" value="1"/>
</dbReference>
<dbReference type="Pfam" id="PF00079">
    <property type="entry name" value="Serpin"/>
    <property type="match status" value="1"/>
</dbReference>
<name>A0ABN8ICG9_9NEOP</name>
<sequence>MLFIVLISTSVLIWNIGAQRSQDSFGFGIYSSNLDFLRNKIQGGVSDTFGDPDNAFSRAYPKDTMQSGIDNGFGANSRVENNQQKNVQPQEEVYQQDVQPQQQLYQQNVQGQQQLYQQNTQAQQQLYQQKVKPQQQPYNDADYYSKNRNTQTTTDKVFSTKFGDESTRTGKPKQNSHYNNATFAITRFGLKLFKTMSRDYQNIVASPYSVAMLLALVQQGAHGETQQEITQLLQLTPESSASLFKGLTDFMKKRHSLNVLNVASNVVLSNKFNIDSKFKSAALNSFGSDVTRMNFNNPYDATKKINEWVAGKTGQKIKNLLAPDAVQQDTLAMLINAVYFKGVWQKKFNPEMTTQKEFTLSDGTKTVASFMQARRMFQTDIDPVIKSQILLLPFDGTQYSMMFILPLKGVYAVDVLSSLTEPQLYAYHKLPTKEVKVEIPRFNIKKDSDMYFLLNLLGLWKIFSTEADLTGIGKQEGASPYITSGVHSAALSIDEQGGTAAAATAFSVVALSYDDPTTSFTADRPFLAILWDNELSMPLFMAKIEDPTE</sequence>
<evidence type="ECO:0000259" key="6">
    <source>
        <dbReference type="SMART" id="SM00093"/>
    </source>
</evidence>
<dbReference type="Gene3D" id="2.10.310.10">
    <property type="entry name" value="Serpins superfamily"/>
    <property type="match status" value="1"/>
</dbReference>
<keyword evidence="8" id="KW-1185">Reference proteome</keyword>
<evidence type="ECO:0000256" key="5">
    <source>
        <dbReference type="SAM" id="SignalP"/>
    </source>
</evidence>
<feature type="non-terminal residue" evidence="7">
    <location>
        <position position="1"/>
    </location>
</feature>
<evidence type="ECO:0000256" key="4">
    <source>
        <dbReference type="SAM" id="MobiDB-lite"/>
    </source>
</evidence>
<evidence type="ECO:0000313" key="8">
    <source>
        <dbReference type="Proteomes" id="UP000837857"/>
    </source>
</evidence>
<dbReference type="InterPro" id="IPR042185">
    <property type="entry name" value="Serpin_sf_2"/>
</dbReference>
<evidence type="ECO:0000256" key="2">
    <source>
        <dbReference type="ARBA" id="ARBA00022900"/>
    </source>
</evidence>
<feature type="signal peptide" evidence="5">
    <location>
        <begin position="1"/>
        <end position="18"/>
    </location>
</feature>
<proteinExistence type="inferred from homology"/>
<accession>A0ABN8ICG9</accession>
<feature type="compositionally biased region" description="Low complexity" evidence="4">
    <location>
        <begin position="127"/>
        <end position="138"/>
    </location>
</feature>
<dbReference type="Gene3D" id="3.30.497.10">
    <property type="entry name" value="Antithrombin, subunit I, domain 2"/>
    <property type="match status" value="1"/>
</dbReference>
<dbReference type="EMBL" id="OW152833">
    <property type="protein sequence ID" value="CAH2054605.1"/>
    <property type="molecule type" value="Genomic_DNA"/>
</dbReference>
<dbReference type="PANTHER" id="PTHR11461">
    <property type="entry name" value="SERINE PROTEASE INHIBITOR, SERPIN"/>
    <property type="match status" value="1"/>
</dbReference>
<dbReference type="InterPro" id="IPR036186">
    <property type="entry name" value="Serpin_sf"/>
</dbReference>
<organism evidence="7 8">
    <name type="scientific">Iphiclides podalirius</name>
    <name type="common">scarce swallowtail</name>
    <dbReference type="NCBI Taxonomy" id="110791"/>
    <lineage>
        <taxon>Eukaryota</taxon>
        <taxon>Metazoa</taxon>
        <taxon>Ecdysozoa</taxon>
        <taxon>Arthropoda</taxon>
        <taxon>Hexapoda</taxon>
        <taxon>Insecta</taxon>
        <taxon>Pterygota</taxon>
        <taxon>Neoptera</taxon>
        <taxon>Endopterygota</taxon>
        <taxon>Lepidoptera</taxon>
        <taxon>Glossata</taxon>
        <taxon>Ditrysia</taxon>
        <taxon>Papilionoidea</taxon>
        <taxon>Papilionidae</taxon>
        <taxon>Papilioninae</taxon>
        <taxon>Iphiclides</taxon>
    </lineage>
</organism>
<dbReference type="InterPro" id="IPR042178">
    <property type="entry name" value="Serpin_sf_1"/>
</dbReference>
<protein>
    <recommendedName>
        <fullName evidence="6">Serpin domain-containing protein</fullName>
    </recommendedName>
</protein>
<gene>
    <name evidence="7" type="ORF">IPOD504_LOCUS8701</name>
</gene>
<keyword evidence="2" id="KW-0722">Serine protease inhibitor</keyword>
<dbReference type="InterPro" id="IPR023796">
    <property type="entry name" value="Serpin_dom"/>
</dbReference>
<dbReference type="InterPro" id="IPR000215">
    <property type="entry name" value="Serpin_fam"/>
</dbReference>